<dbReference type="Pfam" id="PF14341">
    <property type="entry name" value="PilX_N"/>
    <property type="match status" value="1"/>
</dbReference>
<dbReference type="STRING" id="1470200.PL75_03865"/>
<organism evidence="4 5">
    <name type="scientific">Neisseria arctica</name>
    <dbReference type="NCBI Taxonomy" id="1470200"/>
    <lineage>
        <taxon>Bacteria</taxon>
        <taxon>Pseudomonadati</taxon>
        <taxon>Pseudomonadota</taxon>
        <taxon>Betaproteobacteria</taxon>
        <taxon>Neisseriales</taxon>
        <taxon>Neisseriaceae</taxon>
        <taxon>Neisseria</taxon>
    </lineage>
</organism>
<keyword evidence="5" id="KW-1185">Reference proteome</keyword>
<comment type="caution">
    <text evidence="4">The sequence shown here is derived from an EMBL/GenBank/DDBJ whole genome shotgun (WGS) entry which is preliminary data.</text>
</comment>
<dbReference type="EMBL" id="JTDO01000004">
    <property type="protein sequence ID" value="KLT73357.1"/>
    <property type="molecule type" value="Genomic_DNA"/>
</dbReference>
<keyword evidence="1" id="KW-0472">Membrane</keyword>
<keyword evidence="1" id="KW-1133">Transmembrane helix</keyword>
<name>A0A0J0YTB7_9NEIS</name>
<dbReference type="RefSeq" id="WP_047760590.1">
    <property type="nucleotide sequence ID" value="NZ_CP091510.1"/>
</dbReference>
<evidence type="ECO:0000259" key="2">
    <source>
        <dbReference type="Pfam" id="PF13681"/>
    </source>
</evidence>
<evidence type="ECO:0000313" key="5">
    <source>
        <dbReference type="Proteomes" id="UP000036027"/>
    </source>
</evidence>
<evidence type="ECO:0000259" key="3">
    <source>
        <dbReference type="Pfam" id="PF14341"/>
    </source>
</evidence>
<evidence type="ECO:0000256" key="1">
    <source>
        <dbReference type="SAM" id="Phobius"/>
    </source>
</evidence>
<evidence type="ECO:0000313" key="4">
    <source>
        <dbReference type="EMBL" id="KLT73357.1"/>
    </source>
</evidence>
<dbReference type="Proteomes" id="UP000036027">
    <property type="component" value="Unassembled WGS sequence"/>
</dbReference>
<dbReference type="InterPro" id="IPR025205">
    <property type="entry name" value="PilX/PilW_C"/>
</dbReference>
<dbReference type="OrthoDB" id="8613141at2"/>
<dbReference type="InterPro" id="IPR025746">
    <property type="entry name" value="PilX_N_dom"/>
</dbReference>
<reference evidence="4 5" key="1">
    <citation type="submission" date="2014-11" db="EMBL/GenBank/DDBJ databases">
        <title>Genome of a novel goose pathogen.</title>
        <authorList>
            <person name="Hansen C.M."/>
            <person name="Hueffer K."/>
            <person name="Choi S.C."/>
        </authorList>
    </citation>
    <scope>NUCLEOTIDE SEQUENCE [LARGE SCALE GENOMIC DNA]</scope>
    <source>
        <strain evidence="4 5">KH1503</strain>
    </source>
</reference>
<protein>
    <recommendedName>
        <fullName evidence="6">Pilus assembly protein PilX</fullName>
    </recommendedName>
</protein>
<keyword evidence="1" id="KW-0812">Transmembrane</keyword>
<evidence type="ECO:0008006" key="6">
    <source>
        <dbReference type="Google" id="ProtNLM"/>
    </source>
</evidence>
<dbReference type="AlphaFoldDB" id="A0A0J0YTB7"/>
<feature type="transmembrane region" description="Helical" evidence="1">
    <location>
        <begin position="16"/>
        <end position="37"/>
    </location>
</feature>
<dbReference type="PATRIC" id="fig|1470200.3.peg.1898"/>
<gene>
    <name evidence="4" type="ORF">PL75_03865</name>
</gene>
<feature type="domain" description="Type 4 fimbrial biogenesis protein PilX N-terminal" evidence="3">
    <location>
        <begin position="15"/>
        <end position="65"/>
    </location>
</feature>
<proteinExistence type="predicted"/>
<sequence length="188" mass="20009">MRRQYLSNMPPVKQQGFALFIVLIMMIVVAVLVVAAAQSYNTEMRISSNDADRKLAMSVAEAALRQGESEIADLEDPSFTADCTDGLCSPANAQAATVSGTRQGTVNLAAGGTVPVWQPKSCGEDTCLESKGKTYGATGSGVSKAARYVIEFISHQNNVTVYRVTARAWGKNANTMVTVQSYVESSGN</sequence>
<dbReference type="Pfam" id="PF13681">
    <property type="entry name" value="PilX"/>
    <property type="match status" value="1"/>
</dbReference>
<feature type="domain" description="PilX/PilW C-terminal" evidence="2">
    <location>
        <begin position="87"/>
        <end position="183"/>
    </location>
</feature>
<accession>A0A0J0YTB7</accession>